<dbReference type="GO" id="GO:0016787">
    <property type="term" value="F:hydrolase activity"/>
    <property type="evidence" value="ECO:0007669"/>
    <property type="project" value="UniProtKB-KW"/>
</dbReference>
<organism evidence="1 2">
    <name type="scientific">'Chrysanthemum coronarium' phytoplasma</name>
    <dbReference type="NCBI Taxonomy" id="1520703"/>
    <lineage>
        <taxon>Bacteria</taxon>
        <taxon>Bacillati</taxon>
        <taxon>Mycoplasmatota</taxon>
        <taxon>Mollicutes</taxon>
        <taxon>Acholeplasmatales</taxon>
        <taxon>Acholeplasmataceae</taxon>
        <taxon>Candidatus Phytoplasma</taxon>
        <taxon>16SrI (Aster yellows group)</taxon>
    </lineage>
</organism>
<evidence type="ECO:0000313" key="2">
    <source>
        <dbReference type="Proteomes" id="UP000028900"/>
    </source>
</evidence>
<dbReference type="EMBL" id="BBIY01000073">
    <property type="protein sequence ID" value="GAK74233.1"/>
    <property type="molecule type" value="Genomic_DNA"/>
</dbReference>
<name>A0ABQ0J4Z0_9MOLU</name>
<gene>
    <name evidence="1" type="ORF">OYV_07330</name>
</gene>
<sequence>LTKLETIANATEGVAKSYAIQAGREIRVIVEPDKIADNFIFQTARTIKEQIEKDISYNGVIKVTVIRETRAVEMAKL</sequence>
<keyword evidence="2" id="KW-1185">Reference proteome</keyword>
<protein>
    <submittedName>
        <fullName evidence="1">Predicted HAD hydrolase</fullName>
    </submittedName>
</protein>
<evidence type="ECO:0000313" key="1">
    <source>
        <dbReference type="EMBL" id="GAK74233.1"/>
    </source>
</evidence>
<reference evidence="1 2" key="2">
    <citation type="journal article" date="2014" name="Genome Announc.">
        <title>Draft Genome Sequence of 'Candidatus Phytoplasma asteris' Strain OY-V, an Unculturable Plant-Pathogenic Bacterium.</title>
        <authorList>
            <person name="Kakizawa S."/>
            <person name="Makino A."/>
            <person name="Ishii Y."/>
            <person name="Tamaki H."/>
            <person name="Kamagata Y."/>
        </authorList>
    </citation>
    <scope>NUCLEOTIDE SEQUENCE [LARGE SCALE GENOMIC DNA]</scope>
    <source>
        <strain evidence="1 2">OY-V</strain>
    </source>
</reference>
<keyword evidence="1" id="KW-0378">Hydrolase</keyword>
<reference evidence="2" key="1">
    <citation type="journal article" date="2014" name="Genome Announc.">
        <title>Draft Genome Sequence of ''Candidatus Phytoplasma asteris'' Strain OY-V, an Unculturable Plant-Pathogenic Bacterium.</title>
        <authorList>
            <person name="Kakizawa S."/>
            <person name="Makino A."/>
            <person name="Ishii Y."/>
            <person name="Tamaki H."/>
            <person name="Kamagata Y."/>
        </authorList>
    </citation>
    <scope>NUCLEOTIDE SEQUENCE [LARGE SCALE GENOMIC DNA]</scope>
    <source>
        <strain evidence="2">OY-V</strain>
    </source>
</reference>
<accession>A0ABQ0J4Z0</accession>
<feature type="non-terminal residue" evidence="1">
    <location>
        <position position="1"/>
    </location>
</feature>
<dbReference type="Proteomes" id="UP000028900">
    <property type="component" value="Unassembled WGS sequence"/>
</dbReference>
<comment type="caution">
    <text evidence="1">The sequence shown here is derived from an EMBL/GenBank/DDBJ whole genome shotgun (WGS) entry which is preliminary data.</text>
</comment>
<proteinExistence type="predicted"/>